<evidence type="ECO:0000256" key="4">
    <source>
        <dbReference type="ARBA" id="ARBA00022759"/>
    </source>
</evidence>
<evidence type="ECO:0000256" key="7">
    <source>
        <dbReference type="ARBA" id="ARBA00023016"/>
    </source>
</evidence>
<reference evidence="10 11" key="1">
    <citation type="submission" date="2016-12" db="EMBL/GenBank/DDBJ databases">
        <title>Complete genome sequence of Clostridium kluyveri JZZ isolated from the pit mud of a Chinese flavor liquor-making factory.</title>
        <authorList>
            <person name="Wang Y."/>
        </authorList>
    </citation>
    <scope>NUCLEOTIDE SEQUENCE [LARGE SCALE GENOMIC DNA]</scope>
    <source>
        <strain evidence="10 11">JZZ</strain>
    </source>
</reference>
<dbReference type="Proteomes" id="UP000184604">
    <property type="component" value="Chromosome"/>
</dbReference>
<evidence type="ECO:0000256" key="6">
    <source>
        <dbReference type="ARBA" id="ARBA00022884"/>
    </source>
</evidence>
<organism evidence="10 11">
    <name type="scientific">Clostridium kluyveri</name>
    <dbReference type="NCBI Taxonomy" id="1534"/>
    <lineage>
        <taxon>Bacteria</taxon>
        <taxon>Bacillati</taxon>
        <taxon>Bacillota</taxon>
        <taxon>Clostridia</taxon>
        <taxon>Eubacteriales</taxon>
        <taxon>Clostridiaceae</taxon>
        <taxon>Clostridium</taxon>
    </lineage>
</organism>
<evidence type="ECO:0000256" key="2">
    <source>
        <dbReference type="ARBA" id="ARBA00022649"/>
    </source>
</evidence>
<evidence type="ECO:0008006" key="12">
    <source>
        <dbReference type="Google" id="ProtNLM"/>
    </source>
</evidence>
<feature type="coiled-coil region" evidence="8">
    <location>
        <begin position="164"/>
        <end position="191"/>
    </location>
</feature>
<dbReference type="InterPro" id="IPR038570">
    <property type="entry name" value="HicA_sf"/>
</dbReference>
<evidence type="ECO:0000313" key="10">
    <source>
        <dbReference type="EMBL" id="APM37796.1"/>
    </source>
</evidence>
<evidence type="ECO:0000256" key="3">
    <source>
        <dbReference type="ARBA" id="ARBA00022722"/>
    </source>
</evidence>
<proteinExistence type="inferred from homology"/>
<sequence length="267" mass="31953">MNREEMELMIMNAFKIQERIVEDFMMTDVNDELVKLADSKANERYEKIKDISNKMKNRLLKVNNLHDFSNFFNDYVKYQNNFVNLVDKYMDYFHKEYFEAEIFETEILKVIKEKVVPETDKLNALIIIAQLSNMNKFANILKFRMKKLTDNIEFICKECVKPTLHIYRVLVENLIRDIQKLEKERIELLKTLTLDAKVDISKEYKKDIYKIFNYKDMNRLLEINGYEEDRQTGDHKIYKSKDGKKSIPVPQRSLGKSLSFKIQKQIG</sequence>
<keyword evidence="2" id="KW-1277">Toxin-antitoxin system</keyword>
<keyword evidence="4" id="KW-0255">Endonuclease</keyword>
<dbReference type="RefSeq" id="WP_073537479.1">
    <property type="nucleotide sequence ID" value="NZ_CP018335.1"/>
</dbReference>
<dbReference type="GO" id="GO:0016787">
    <property type="term" value="F:hydrolase activity"/>
    <property type="evidence" value="ECO:0007669"/>
    <property type="project" value="UniProtKB-KW"/>
</dbReference>
<comment type="similarity">
    <text evidence="1">Belongs to the HicA mRNA interferase family.</text>
</comment>
<accession>A0A1L5F463</accession>
<evidence type="ECO:0000256" key="1">
    <source>
        <dbReference type="ARBA" id="ARBA00006620"/>
    </source>
</evidence>
<keyword evidence="7" id="KW-0346">Stress response</keyword>
<feature type="compositionally biased region" description="Basic and acidic residues" evidence="9">
    <location>
        <begin position="234"/>
        <end position="245"/>
    </location>
</feature>
<evidence type="ECO:0000256" key="8">
    <source>
        <dbReference type="SAM" id="Coils"/>
    </source>
</evidence>
<keyword evidence="6" id="KW-0694">RNA-binding</keyword>
<gene>
    <name evidence="10" type="ORF">BS101_03070</name>
</gene>
<name>A0A1L5F463_CLOKL</name>
<feature type="compositionally biased region" description="Polar residues" evidence="9">
    <location>
        <begin position="254"/>
        <end position="267"/>
    </location>
</feature>
<keyword evidence="5" id="KW-0378">Hydrolase</keyword>
<dbReference type="EMBL" id="CP018335">
    <property type="protein sequence ID" value="APM37796.1"/>
    <property type="molecule type" value="Genomic_DNA"/>
</dbReference>
<dbReference type="GO" id="GO:0003729">
    <property type="term" value="F:mRNA binding"/>
    <property type="evidence" value="ECO:0007669"/>
    <property type="project" value="InterPro"/>
</dbReference>
<dbReference type="AlphaFoldDB" id="A0A1L5F463"/>
<dbReference type="GO" id="GO:0004519">
    <property type="term" value="F:endonuclease activity"/>
    <property type="evidence" value="ECO:0007669"/>
    <property type="project" value="UniProtKB-KW"/>
</dbReference>
<evidence type="ECO:0000256" key="5">
    <source>
        <dbReference type="ARBA" id="ARBA00022801"/>
    </source>
</evidence>
<protein>
    <recommendedName>
        <fullName evidence="12">YcfA-like protein</fullName>
    </recommendedName>
</protein>
<keyword evidence="3" id="KW-0540">Nuclease</keyword>
<feature type="region of interest" description="Disordered" evidence="9">
    <location>
        <begin position="234"/>
        <end position="267"/>
    </location>
</feature>
<dbReference type="SUPFAM" id="SSF54786">
    <property type="entry name" value="YcfA/nrd intein domain"/>
    <property type="match status" value="1"/>
</dbReference>
<evidence type="ECO:0000313" key="11">
    <source>
        <dbReference type="Proteomes" id="UP000184604"/>
    </source>
</evidence>
<evidence type="ECO:0000256" key="9">
    <source>
        <dbReference type="SAM" id="MobiDB-lite"/>
    </source>
</evidence>
<dbReference type="InterPro" id="IPR012933">
    <property type="entry name" value="HicA_mRNA_interferase"/>
</dbReference>
<dbReference type="Gene3D" id="3.30.920.30">
    <property type="entry name" value="Hypothetical protein"/>
    <property type="match status" value="1"/>
</dbReference>
<dbReference type="OrthoDB" id="1958123at2"/>
<dbReference type="Pfam" id="PF07927">
    <property type="entry name" value="HicA_toxin"/>
    <property type="match status" value="1"/>
</dbReference>
<keyword evidence="8" id="KW-0175">Coiled coil</keyword>